<name>A0A0P9DJJ0_9CHLR</name>
<evidence type="ECO:0008006" key="4">
    <source>
        <dbReference type="Google" id="ProtNLM"/>
    </source>
</evidence>
<dbReference type="Pfam" id="PF03576">
    <property type="entry name" value="Peptidase_S58"/>
    <property type="match status" value="1"/>
</dbReference>
<evidence type="ECO:0000313" key="2">
    <source>
        <dbReference type="EMBL" id="KPV49986.1"/>
    </source>
</evidence>
<dbReference type="AlphaFoldDB" id="A0A0P9DJJ0"/>
<comment type="similarity">
    <text evidence="1">Belongs to the peptidase S58 family.</text>
</comment>
<evidence type="ECO:0000313" key="3">
    <source>
        <dbReference type="Proteomes" id="UP000050509"/>
    </source>
</evidence>
<protein>
    <recommendedName>
        <fullName evidence="4">Aminopeptidase</fullName>
    </recommendedName>
</protein>
<reference evidence="2 3" key="1">
    <citation type="submission" date="2015-09" db="EMBL/GenBank/DDBJ databases">
        <title>Draft genome sequence of Kouleothrix aurantiaca JCM 19913.</title>
        <authorList>
            <person name="Hemp J."/>
        </authorList>
    </citation>
    <scope>NUCLEOTIDE SEQUENCE [LARGE SCALE GENOMIC DNA]</scope>
    <source>
        <strain evidence="2 3">COM-B</strain>
    </source>
</reference>
<dbReference type="Gene3D" id="3.60.70.12">
    <property type="entry name" value="L-amino peptidase D-ALA esterase/amidase"/>
    <property type="match status" value="1"/>
</dbReference>
<proteinExistence type="inferred from homology"/>
<dbReference type="Proteomes" id="UP000050509">
    <property type="component" value="Unassembled WGS sequence"/>
</dbReference>
<accession>A0A0P9DJJ0</accession>
<feature type="non-terminal residue" evidence="2">
    <location>
        <position position="135"/>
    </location>
</feature>
<dbReference type="InterPro" id="IPR005321">
    <property type="entry name" value="Peptidase_S58_DmpA"/>
</dbReference>
<evidence type="ECO:0000256" key="1">
    <source>
        <dbReference type="ARBA" id="ARBA00007068"/>
    </source>
</evidence>
<dbReference type="PANTHER" id="PTHR36512:SF3">
    <property type="entry name" value="BLR5678 PROTEIN"/>
    <property type="match status" value="1"/>
</dbReference>
<gene>
    <name evidence="2" type="ORF">SE17_29550</name>
</gene>
<dbReference type="PATRIC" id="fig|186479.3.peg.2515"/>
<dbReference type="PANTHER" id="PTHR36512">
    <property type="entry name" value="D-AMINOPEPTIDASE"/>
    <property type="match status" value="1"/>
</dbReference>
<dbReference type="GO" id="GO:0004177">
    <property type="term" value="F:aminopeptidase activity"/>
    <property type="evidence" value="ECO:0007669"/>
    <property type="project" value="TreeGrafter"/>
</dbReference>
<dbReference type="SUPFAM" id="SSF56266">
    <property type="entry name" value="DmpA/ArgJ-like"/>
    <property type="match status" value="1"/>
</dbReference>
<dbReference type="EMBL" id="LJCR01001641">
    <property type="protein sequence ID" value="KPV49986.1"/>
    <property type="molecule type" value="Genomic_DNA"/>
</dbReference>
<dbReference type="InterPro" id="IPR016117">
    <property type="entry name" value="ArgJ-like_dom_sf"/>
</dbReference>
<sequence length="135" mass="13992">MPRARELGWIAEDGLPAGPHNAITDVPGVRVGHGTLVAGAGPLRPGHGPVRTGVTVVLPHAGNLFRNQVVAAVHTINGYGKPFGFEQVRELGRIEAPIALTSTLNVGLVADAPAQYSVRENPEIGISASTVNVLV</sequence>
<comment type="caution">
    <text evidence="2">The sequence shown here is derived from an EMBL/GenBank/DDBJ whole genome shotgun (WGS) entry which is preliminary data.</text>
</comment>
<organism evidence="2 3">
    <name type="scientific">Kouleothrix aurantiaca</name>
    <dbReference type="NCBI Taxonomy" id="186479"/>
    <lineage>
        <taxon>Bacteria</taxon>
        <taxon>Bacillati</taxon>
        <taxon>Chloroflexota</taxon>
        <taxon>Chloroflexia</taxon>
        <taxon>Chloroflexales</taxon>
        <taxon>Roseiflexineae</taxon>
        <taxon>Roseiflexaceae</taxon>
        <taxon>Kouleothrix</taxon>
    </lineage>
</organism>
<keyword evidence="3" id="KW-1185">Reference proteome</keyword>